<keyword evidence="10" id="KW-1185">Reference proteome</keyword>
<dbReference type="InterPro" id="IPR007217">
    <property type="entry name" value="Per1-like"/>
</dbReference>
<evidence type="ECO:0000256" key="2">
    <source>
        <dbReference type="ARBA" id="ARBA00006387"/>
    </source>
</evidence>
<protein>
    <recommendedName>
        <fullName evidence="8">Post-GPI attachment to proteins factor 3</fullName>
    </recommendedName>
</protein>
<evidence type="ECO:0000256" key="8">
    <source>
        <dbReference type="RuleBase" id="RU365066"/>
    </source>
</evidence>
<proteinExistence type="inferred from homology"/>
<evidence type="ECO:0000256" key="4">
    <source>
        <dbReference type="ARBA" id="ARBA00022692"/>
    </source>
</evidence>
<comment type="function">
    <text evidence="8">Involved in the lipid remodeling steps of GPI-anchor maturation.</text>
</comment>
<keyword evidence="6 8" id="KW-1133">Transmembrane helix</keyword>
<dbReference type="EMBL" id="CH964282">
    <property type="protein sequence ID" value="KRG00248.1"/>
    <property type="molecule type" value="Genomic_DNA"/>
</dbReference>
<organism evidence="9 10">
    <name type="scientific">Drosophila willistoni</name>
    <name type="common">Fruit fly</name>
    <dbReference type="NCBI Taxonomy" id="7260"/>
    <lineage>
        <taxon>Eukaryota</taxon>
        <taxon>Metazoa</taxon>
        <taxon>Ecdysozoa</taxon>
        <taxon>Arthropoda</taxon>
        <taxon>Hexapoda</taxon>
        <taxon>Insecta</taxon>
        <taxon>Pterygota</taxon>
        <taxon>Neoptera</taxon>
        <taxon>Endopterygota</taxon>
        <taxon>Diptera</taxon>
        <taxon>Brachycera</taxon>
        <taxon>Muscomorpha</taxon>
        <taxon>Ephydroidea</taxon>
        <taxon>Drosophilidae</taxon>
        <taxon>Drosophila</taxon>
        <taxon>Sophophora</taxon>
    </lineage>
</organism>
<comment type="subcellular location">
    <subcellularLocation>
        <location evidence="1">Endomembrane system</location>
        <topology evidence="1">Multi-pass membrane protein</topology>
    </subcellularLocation>
    <subcellularLocation>
        <location evidence="8">Golgi apparatus membrane</location>
        <topology evidence="8">Multi-pass membrane protein</topology>
    </subcellularLocation>
</comment>
<gene>
    <name evidence="9" type="primary">Dwil\GK27561</name>
    <name evidence="9" type="ORF">Dwil_GK27561</name>
</gene>
<dbReference type="InParanoid" id="A0A0Q9X817"/>
<dbReference type="GO" id="GO:0016788">
    <property type="term" value="F:hydrolase activity, acting on ester bonds"/>
    <property type="evidence" value="ECO:0007669"/>
    <property type="project" value="TreeGrafter"/>
</dbReference>
<evidence type="ECO:0000313" key="10">
    <source>
        <dbReference type="Proteomes" id="UP000007798"/>
    </source>
</evidence>
<feature type="transmembrane region" description="Helical" evidence="8">
    <location>
        <begin position="243"/>
        <end position="262"/>
    </location>
</feature>
<dbReference type="GO" id="GO:0005789">
    <property type="term" value="C:endoplasmic reticulum membrane"/>
    <property type="evidence" value="ECO:0007669"/>
    <property type="project" value="TreeGrafter"/>
</dbReference>
<comment type="similarity">
    <text evidence="2 8">Belongs to the PGAP3 family.</text>
</comment>
<keyword evidence="4 8" id="KW-0812">Transmembrane</keyword>
<dbReference type="KEGG" id="dwi:26529563"/>
<dbReference type="STRING" id="7260.A0A0Q9X817"/>
<feature type="transmembrane region" description="Helical" evidence="8">
    <location>
        <begin position="153"/>
        <end position="173"/>
    </location>
</feature>
<feature type="transmembrane region" description="Helical" evidence="8">
    <location>
        <begin position="303"/>
        <end position="321"/>
    </location>
</feature>
<evidence type="ECO:0000313" key="9">
    <source>
        <dbReference type="EMBL" id="KRG00248.1"/>
    </source>
</evidence>
<feature type="signal peptide" evidence="8">
    <location>
        <begin position="1"/>
        <end position="33"/>
    </location>
</feature>
<name>A0A0Q9X817_DROWI</name>
<sequence length="347" mass="41066">MITIRKTKFNVNSTEGRLLLLVLLSEISTLVSGSTGDRTQFFRNCRENCERTNCSLNGKEIQEQAVKFYKQSIFDLITQWTCADECQYACMWRTVFAFFERGWPIPQFYGKWPFCRLMGMQEPASVFFSLLNFLMHLRMLRKFRREVRDDSPCYILCHIFGLTSLNGWIWSSIFHTRDNPLTELLDYACGYAVVLSCLYCMIMRMLHRYSLFLRGVITLAFVSYYINYFAYLSLGKLNYSFNMKVNVCTGLLSAVGWFIWCHQVRTRRPYFRRILRFYVLFALAMSLELFDFPPILWILDAHALWHLSTIPLVSVYYNFMIEDCCTLRKEKALKGDYSLAYTYNKNI</sequence>
<keyword evidence="8" id="KW-0333">Golgi apparatus</keyword>
<dbReference type="Proteomes" id="UP000007798">
    <property type="component" value="Unassembled WGS sequence"/>
</dbReference>
<evidence type="ECO:0000256" key="5">
    <source>
        <dbReference type="ARBA" id="ARBA00022729"/>
    </source>
</evidence>
<feature type="transmembrane region" description="Helical" evidence="8">
    <location>
        <begin position="211"/>
        <end position="231"/>
    </location>
</feature>
<comment type="caution">
    <text evidence="8">Lacks conserved residue(s) required for the propagation of feature annotation.</text>
</comment>
<dbReference type="PANTHER" id="PTHR13148:SF0">
    <property type="entry name" value="POST-GPI ATTACHMENT TO PROTEINS FACTOR 3"/>
    <property type="match status" value="1"/>
</dbReference>
<evidence type="ECO:0000256" key="3">
    <source>
        <dbReference type="ARBA" id="ARBA00022502"/>
    </source>
</evidence>
<dbReference type="PANTHER" id="PTHR13148">
    <property type="entry name" value="PER1-RELATED"/>
    <property type="match status" value="1"/>
</dbReference>
<feature type="transmembrane region" description="Helical" evidence="8">
    <location>
        <begin position="274"/>
        <end position="297"/>
    </location>
</feature>
<dbReference type="Pfam" id="PF04080">
    <property type="entry name" value="Per1"/>
    <property type="match status" value="1"/>
</dbReference>
<dbReference type="AlphaFoldDB" id="A0A0Q9X817"/>
<evidence type="ECO:0000256" key="1">
    <source>
        <dbReference type="ARBA" id="ARBA00004127"/>
    </source>
</evidence>
<dbReference type="OrthoDB" id="419770at2759"/>
<feature type="chain" id="PRO_5016478946" description="Post-GPI attachment to proteins factor 3" evidence="8">
    <location>
        <begin position="34"/>
        <end position="347"/>
    </location>
</feature>
<dbReference type="GO" id="GO:0006506">
    <property type="term" value="P:GPI anchor biosynthetic process"/>
    <property type="evidence" value="ECO:0007669"/>
    <property type="project" value="UniProtKB-KW"/>
</dbReference>
<keyword evidence="5 8" id="KW-0732">Signal</keyword>
<keyword evidence="3 8" id="KW-0337">GPI-anchor biosynthesis</keyword>
<dbReference type="FunCoup" id="A0A0Q9X817">
    <property type="interactions" value="542"/>
</dbReference>
<accession>A0A0Q9X817</accession>
<dbReference type="GO" id="GO:0000139">
    <property type="term" value="C:Golgi membrane"/>
    <property type="evidence" value="ECO:0007669"/>
    <property type="project" value="UniProtKB-SubCell"/>
</dbReference>
<evidence type="ECO:0000256" key="6">
    <source>
        <dbReference type="ARBA" id="ARBA00022989"/>
    </source>
</evidence>
<keyword evidence="7 8" id="KW-0472">Membrane</keyword>
<reference evidence="9 10" key="1">
    <citation type="journal article" date="2007" name="Nature">
        <title>Evolution of genes and genomes on the Drosophila phylogeny.</title>
        <authorList>
            <consortium name="Drosophila 12 Genomes Consortium"/>
            <person name="Clark A.G."/>
            <person name="Eisen M.B."/>
            <person name="Smith D.R."/>
            <person name="Bergman C.M."/>
            <person name="Oliver B."/>
            <person name="Markow T.A."/>
            <person name="Kaufman T.C."/>
            <person name="Kellis M."/>
            <person name="Gelbart W."/>
            <person name="Iyer V.N."/>
            <person name="Pollard D.A."/>
            <person name="Sackton T.B."/>
            <person name="Larracuente A.M."/>
            <person name="Singh N.D."/>
            <person name="Abad J.P."/>
            <person name="Abt D.N."/>
            <person name="Adryan B."/>
            <person name="Aguade M."/>
            <person name="Akashi H."/>
            <person name="Anderson W.W."/>
            <person name="Aquadro C.F."/>
            <person name="Ardell D.H."/>
            <person name="Arguello R."/>
            <person name="Artieri C.G."/>
            <person name="Barbash D.A."/>
            <person name="Barker D."/>
            <person name="Barsanti P."/>
            <person name="Batterham P."/>
            <person name="Batzoglou S."/>
            <person name="Begun D."/>
            <person name="Bhutkar A."/>
            <person name="Blanco E."/>
            <person name="Bosak S.A."/>
            <person name="Bradley R.K."/>
            <person name="Brand A.D."/>
            <person name="Brent M.R."/>
            <person name="Brooks A.N."/>
            <person name="Brown R.H."/>
            <person name="Butlin R.K."/>
            <person name="Caggese C."/>
            <person name="Calvi B.R."/>
            <person name="Bernardo de Carvalho A."/>
            <person name="Caspi A."/>
            <person name="Castrezana S."/>
            <person name="Celniker S.E."/>
            <person name="Chang J.L."/>
            <person name="Chapple C."/>
            <person name="Chatterji S."/>
            <person name="Chinwalla A."/>
            <person name="Civetta A."/>
            <person name="Clifton S.W."/>
            <person name="Comeron J.M."/>
            <person name="Costello J.C."/>
            <person name="Coyne J.A."/>
            <person name="Daub J."/>
            <person name="David R.G."/>
            <person name="Delcher A.L."/>
            <person name="Delehaunty K."/>
            <person name="Do C.B."/>
            <person name="Ebling H."/>
            <person name="Edwards K."/>
            <person name="Eickbush T."/>
            <person name="Evans J.D."/>
            <person name="Filipski A."/>
            <person name="Findeiss S."/>
            <person name="Freyhult E."/>
            <person name="Fulton L."/>
            <person name="Fulton R."/>
            <person name="Garcia A.C."/>
            <person name="Gardiner A."/>
            <person name="Garfield D.A."/>
            <person name="Garvin B.E."/>
            <person name="Gibson G."/>
            <person name="Gilbert D."/>
            <person name="Gnerre S."/>
            <person name="Godfrey J."/>
            <person name="Good R."/>
            <person name="Gotea V."/>
            <person name="Gravely B."/>
            <person name="Greenberg A.J."/>
            <person name="Griffiths-Jones S."/>
            <person name="Gross S."/>
            <person name="Guigo R."/>
            <person name="Gustafson E.A."/>
            <person name="Haerty W."/>
            <person name="Hahn M.W."/>
            <person name="Halligan D.L."/>
            <person name="Halpern A.L."/>
            <person name="Halter G.M."/>
            <person name="Han M.V."/>
            <person name="Heger A."/>
            <person name="Hillier L."/>
            <person name="Hinrichs A.S."/>
            <person name="Holmes I."/>
            <person name="Hoskins R.A."/>
            <person name="Hubisz M.J."/>
            <person name="Hultmark D."/>
            <person name="Huntley M.A."/>
            <person name="Jaffe D.B."/>
            <person name="Jagadeeshan S."/>
            <person name="Jeck W.R."/>
            <person name="Johnson J."/>
            <person name="Jones C.D."/>
            <person name="Jordan W.C."/>
            <person name="Karpen G.H."/>
            <person name="Kataoka E."/>
            <person name="Keightley P.D."/>
            <person name="Kheradpour P."/>
            <person name="Kirkness E.F."/>
            <person name="Koerich L.B."/>
            <person name="Kristiansen K."/>
            <person name="Kudrna D."/>
            <person name="Kulathinal R.J."/>
            <person name="Kumar S."/>
            <person name="Kwok R."/>
            <person name="Lander E."/>
            <person name="Langley C.H."/>
            <person name="Lapoint R."/>
            <person name="Lazzaro B.P."/>
            <person name="Lee S.J."/>
            <person name="Levesque L."/>
            <person name="Li R."/>
            <person name="Lin C.F."/>
            <person name="Lin M.F."/>
            <person name="Lindblad-Toh K."/>
            <person name="Llopart A."/>
            <person name="Long M."/>
            <person name="Low L."/>
            <person name="Lozovsky E."/>
            <person name="Lu J."/>
            <person name="Luo M."/>
            <person name="Machado C.A."/>
            <person name="Makalowski W."/>
            <person name="Marzo M."/>
            <person name="Matsuda M."/>
            <person name="Matzkin L."/>
            <person name="McAllister B."/>
            <person name="McBride C.S."/>
            <person name="McKernan B."/>
            <person name="McKernan K."/>
            <person name="Mendez-Lago M."/>
            <person name="Minx P."/>
            <person name="Mollenhauer M.U."/>
            <person name="Montooth K."/>
            <person name="Mount S.M."/>
            <person name="Mu X."/>
            <person name="Myers E."/>
            <person name="Negre B."/>
            <person name="Newfeld S."/>
            <person name="Nielsen R."/>
            <person name="Noor M.A."/>
            <person name="O'Grady P."/>
            <person name="Pachter L."/>
            <person name="Papaceit M."/>
            <person name="Parisi M.J."/>
            <person name="Parisi M."/>
            <person name="Parts L."/>
            <person name="Pedersen J.S."/>
            <person name="Pesole G."/>
            <person name="Phillippy A.M."/>
            <person name="Ponting C.P."/>
            <person name="Pop M."/>
            <person name="Porcelli D."/>
            <person name="Powell J.R."/>
            <person name="Prohaska S."/>
            <person name="Pruitt K."/>
            <person name="Puig M."/>
            <person name="Quesneville H."/>
            <person name="Ram K.R."/>
            <person name="Rand D."/>
            <person name="Rasmussen M.D."/>
            <person name="Reed L.K."/>
            <person name="Reenan R."/>
            <person name="Reily A."/>
            <person name="Remington K.A."/>
            <person name="Rieger T.T."/>
            <person name="Ritchie M.G."/>
            <person name="Robin C."/>
            <person name="Rogers Y.H."/>
            <person name="Rohde C."/>
            <person name="Rozas J."/>
            <person name="Rubenfield M.J."/>
            <person name="Ruiz A."/>
            <person name="Russo S."/>
            <person name="Salzberg S.L."/>
            <person name="Sanchez-Gracia A."/>
            <person name="Saranga D.J."/>
            <person name="Sato H."/>
            <person name="Schaeffer S.W."/>
            <person name="Schatz M.C."/>
            <person name="Schlenke T."/>
            <person name="Schwartz R."/>
            <person name="Segarra C."/>
            <person name="Singh R.S."/>
            <person name="Sirot L."/>
            <person name="Sirota M."/>
            <person name="Sisneros N.B."/>
            <person name="Smith C.D."/>
            <person name="Smith T.F."/>
            <person name="Spieth J."/>
            <person name="Stage D.E."/>
            <person name="Stark A."/>
            <person name="Stephan W."/>
            <person name="Strausberg R.L."/>
            <person name="Strempel S."/>
            <person name="Sturgill D."/>
            <person name="Sutton G."/>
            <person name="Sutton G.G."/>
            <person name="Tao W."/>
            <person name="Teichmann S."/>
            <person name="Tobari Y.N."/>
            <person name="Tomimura Y."/>
            <person name="Tsolas J.M."/>
            <person name="Valente V.L."/>
            <person name="Venter E."/>
            <person name="Venter J.C."/>
            <person name="Vicario S."/>
            <person name="Vieira F.G."/>
            <person name="Vilella A.J."/>
            <person name="Villasante A."/>
            <person name="Walenz B."/>
            <person name="Wang J."/>
            <person name="Wasserman M."/>
            <person name="Watts T."/>
            <person name="Wilson D."/>
            <person name="Wilson R.K."/>
            <person name="Wing R.A."/>
            <person name="Wolfner M.F."/>
            <person name="Wong A."/>
            <person name="Wong G.K."/>
            <person name="Wu C.I."/>
            <person name="Wu G."/>
            <person name="Yamamoto D."/>
            <person name="Yang H.P."/>
            <person name="Yang S.P."/>
            <person name="Yorke J.A."/>
            <person name="Yoshida K."/>
            <person name="Zdobnov E."/>
            <person name="Zhang P."/>
            <person name="Zhang Y."/>
            <person name="Zimin A.V."/>
            <person name="Baldwin J."/>
            <person name="Abdouelleil A."/>
            <person name="Abdulkadir J."/>
            <person name="Abebe A."/>
            <person name="Abera B."/>
            <person name="Abreu J."/>
            <person name="Acer S.C."/>
            <person name="Aftuck L."/>
            <person name="Alexander A."/>
            <person name="An P."/>
            <person name="Anderson E."/>
            <person name="Anderson S."/>
            <person name="Arachi H."/>
            <person name="Azer M."/>
            <person name="Bachantsang P."/>
            <person name="Barry A."/>
            <person name="Bayul T."/>
            <person name="Berlin A."/>
            <person name="Bessette D."/>
            <person name="Bloom T."/>
            <person name="Blye J."/>
            <person name="Boguslavskiy L."/>
            <person name="Bonnet C."/>
            <person name="Boukhgalter B."/>
            <person name="Bourzgui I."/>
            <person name="Brown A."/>
            <person name="Cahill P."/>
            <person name="Channer S."/>
            <person name="Cheshatsang Y."/>
            <person name="Chuda L."/>
            <person name="Citroen M."/>
            <person name="Collymore A."/>
            <person name="Cooke P."/>
            <person name="Costello M."/>
            <person name="D'Aco K."/>
            <person name="Daza R."/>
            <person name="De Haan G."/>
            <person name="DeGray S."/>
            <person name="DeMaso C."/>
            <person name="Dhargay N."/>
            <person name="Dooley K."/>
            <person name="Dooley E."/>
            <person name="Doricent M."/>
            <person name="Dorje P."/>
            <person name="Dorjee K."/>
            <person name="Dupes A."/>
            <person name="Elong R."/>
            <person name="Falk J."/>
            <person name="Farina A."/>
            <person name="Faro S."/>
            <person name="Ferguson D."/>
            <person name="Fisher S."/>
            <person name="Foley C.D."/>
            <person name="Franke A."/>
            <person name="Friedrich D."/>
            <person name="Gadbois L."/>
            <person name="Gearin G."/>
            <person name="Gearin C.R."/>
            <person name="Giannoukos G."/>
            <person name="Goode T."/>
            <person name="Graham J."/>
            <person name="Grandbois E."/>
            <person name="Grewal S."/>
            <person name="Gyaltsen K."/>
            <person name="Hafez N."/>
            <person name="Hagos B."/>
            <person name="Hall J."/>
            <person name="Henson C."/>
            <person name="Hollinger A."/>
            <person name="Honan T."/>
            <person name="Huard M.D."/>
            <person name="Hughes L."/>
            <person name="Hurhula B."/>
            <person name="Husby M.E."/>
            <person name="Kamat A."/>
            <person name="Kanga B."/>
            <person name="Kashin S."/>
            <person name="Khazanovich D."/>
            <person name="Kisner P."/>
            <person name="Lance K."/>
            <person name="Lara M."/>
            <person name="Lee W."/>
            <person name="Lennon N."/>
            <person name="Letendre F."/>
            <person name="LeVine R."/>
            <person name="Lipovsky A."/>
            <person name="Liu X."/>
            <person name="Liu J."/>
            <person name="Liu S."/>
            <person name="Lokyitsang T."/>
            <person name="Lokyitsang Y."/>
            <person name="Lubonja R."/>
            <person name="Lui A."/>
            <person name="MacDonald P."/>
            <person name="Magnisalis V."/>
            <person name="Maru K."/>
            <person name="Matthews C."/>
            <person name="McCusker W."/>
            <person name="McDonough S."/>
            <person name="Mehta T."/>
            <person name="Meldrim J."/>
            <person name="Meneus L."/>
            <person name="Mihai O."/>
            <person name="Mihalev A."/>
            <person name="Mihova T."/>
            <person name="Mittelman R."/>
            <person name="Mlenga V."/>
            <person name="Montmayeur A."/>
            <person name="Mulrain L."/>
            <person name="Navidi A."/>
            <person name="Naylor J."/>
            <person name="Negash T."/>
            <person name="Nguyen T."/>
            <person name="Nguyen N."/>
            <person name="Nicol R."/>
            <person name="Norbu C."/>
            <person name="Norbu N."/>
            <person name="Novod N."/>
            <person name="O'Neill B."/>
            <person name="Osman S."/>
            <person name="Markiewicz E."/>
            <person name="Oyono O.L."/>
            <person name="Patti C."/>
            <person name="Phunkhang P."/>
            <person name="Pierre F."/>
            <person name="Priest M."/>
            <person name="Raghuraman S."/>
            <person name="Rege F."/>
            <person name="Reyes R."/>
            <person name="Rise C."/>
            <person name="Rogov P."/>
            <person name="Ross K."/>
            <person name="Ryan E."/>
            <person name="Settipalli S."/>
            <person name="Shea T."/>
            <person name="Sherpa N."/>
            <person name="Shi L."/>
            <person name="Shih D."/>
            <person name="Sparrow T."/>
            <person name="Spaulding J."/>
            <person name="Stalker J."/>
            <person name="Stange-Thomann N."/>
            <person name="Stavropoulos S."/>
            <person name="Stone C."/>
            <person name="Strader C."/>
            <person name="Tesfaye S."/>
            <person name="Thomson T."/>
            <person name="Thoulutsang Y."/>
            <person name="Thoulutsang D."/>
            <person name="Topham K."/>
            <person name="Topping I."/>
            <person name="Tsamla T."/>
            <person name="Vassiliev H."/>
            <person name="Vo A."/>
            <person name="Wangchuk T."/>
            <person name="Wangdi T."/>
            <person name="Weiand M."/>
            <person name="Wilkinson J."/>
            <person name="Wilson A."/>
            <person name="Yadav S."/>
            <person name="Young G."/>
            <person name="Yu Q."/>
            <person name="Zembek L."/>
            <person name="Zhong D."/>
            <person name="Zimmer A."/>
            <person name="Zwirko Z."/>
            <person name="Jaffe D.B."/>
            <person name="Alvarez P."/>
            <person name="Brockman W."/>
            <person name="Butler J."/>
            <person name="Chin C."/>
            <person name="Gnerre S."/>
            <person name="Grabherr M."/>
            <person name="Kleber M."/>
            <person name="Mauceli E."/>
            <person name="MacCallum I."/>
        </authorList>
    </citation>
    <scope>NUCLEOTIDE SEQUENCE [LARGE SCALE GENOMIC DNA]</scope>
    <source>
        <strain evidence="10">Tucson 14030-0811.24</strain>
    </source>
</reference>
<evidence type="ECO:0000256" key="7">
    <source>
        <dbReference type="ARBA" id="ARBA00023136"/>
    </source>
</evidence>
<feature type="transmembrane region" description="Helical" evidence="8">
    <location>
        <begin position="185"/>
        <end position="202"/>
    </location>
</feature>